<evidence type="ECO:0000256" key="5">
    <source>
        <dbReference type="RuleBase" id="RU003690"/>
    </source>
</evidence>
<dbReference type="EMBL" id="JQIF01000017">
    <property type="protein sequence ID" value="KGJ54290.1"/>
    <property type="molecule type" value="Genomic_DNA"/>
</dbReference>
<dbReference type="GO" id="GO:0016052">
    <property type="term" value="P:carbohydrate catabolic process"/>
    <property type="evidence" value="ECO:0007669"/>
    <property type="project" value="TreeGrafter"/>
</dbReference>
<dbReference type="Gene3D" id="3.20.20.80">
    <property type="entry name" value="Glycosidases"/>
    <property type="match status" value="1"/>
</dbReference>
<keyword evidence="2 6" id="KW-0378">Hydrolase</keyword>
<evidence type="ECO:0000256" key="6">
    <source>
        <dbReference type="RuleBase" id="RU004468"/>
    </source>
</evidence>
<dbReference type="FunFam" id="3.20.20.80:FF:000004">
    <property type="entry name" value="Beta-glucosidase 6-phospho-beta-glucosidase"/>
    <property type="match status" value="1"/>
</dbReference>
<name>A0A099I9D4_CLOIN</name>
<gene>
    <name evidence="7" type="ORF">CIAN88_03890</name>
</gene>
<evidence type="ECO:0000256" key="2">
    <source>
        <dbReference type="ARBA" id="ARBA00022801"/>
    </source>
</evidence>
<organism evidence="7 8">
    <name type="scientific">Clostridium innocuum</name>
    <dbReference type="NCBI Taxonomy" id="1522"/>
    <lineage>
        <taxon>Bacteria</taxon>
        <taxon>Bacillati</taxon>
        <taxon>Bacillota</taxon>
        <taxon>Clostridia</taxon>
        <taxon>Eubacteriales</taxon>
        <taxon>Clostridiaceae</taxon>
        <taxon>Clostridium</taxon>
    </lineage>
</organism>
<dbReference type="PROSITE" id="PS00572">
    <property type="entry name" value="GLYCOSYL_HYDROL_F1_1"/>
    <property type="match status" value="1"/>
</dbReference>
<keyword evidence="3 6" id="KW-0326">Glycosidase</keyword>
<protein>
    <submittedName>
        <fullName evidence="7">Aryl-phospho-beta-D-glucosidase</fullName>
    </submittedName>
</protein>
<evidence type="ECO:0000313" key="8">
    <source>
        <dbReference type="Proteomes" id="UP000030008"/>
    </source>
</evidence>
<feature type="active site" description="Nucleophile" evidence="4">
    <location>
        <position position="386"/>
    </location>
</feature>
<evidence type="ECO:0000313" key="7">
    <source>
        <dbReference type="EMBL" id="KGJ54290.1"/>
    </source>
</evidence>
<dbReference type="RefSeq" id="WP_044904160.1">
    <property type="nucleotide sequence ID" value="NZ_JQIF01000017.1"/>
</dbReference>
<dbReference type="GO" id="GO:0005829">
    <property type="term" value="C:cytosol"/>
    <property type="evidence" value="ECO:0007669"/>
    <property type="project" value="TreeGrafter"/>
</dbReference>
<dbReference type="PANTHER" id="PTHR10353">
    <property type="entry name" value="GLYCOSYL HYDROLASE"/>
    <property type="match status" value="1"/>
</dbReference>
<dbReference type="AlphaFoldDB" id="A0A099I9D4"/>
<reference evidence="7 8" key="1">
    <citation type="submission" date="2014-08" db="EMBL/GenBank/DDBJ databases">
        <title>Clostridium innocuum, an unnegligible vancomycin-resistant pathogen causing extra-intestinal infections.</title>
        <authorList>
            <person name="Feng Y."/>
            <person name="Chiu C.-H."/>
        </authorList>
    </citation>
    <scope>NUCLEOTIDE SEQUENCE [LARGE SCALE GENOMIC DNA]</scope>
    <source>
        <strain evidence="7 8">AN88</strain>
    </source>
</reference>
<evidence type="ECO:0000256" key="1">
    <source>
        <dbReference type="ARBA" id="ARBA00010838"/>
    </source>
</evidence>
<dbReference type="PRINTS" id="PR00131">
    <property type="entry name" value="GLHYDRLASE1"/>
</dbReference>
<evidence type="ECO:0000256" key="3">
    <source>
        <dbReference type="ARBA" id="ARBA00023295"/>
    </source>
</evidence>
<dbReference type="Proteomes" id="UP000030008">
    <property type="component" value="Unassembled WGS sequence"/>
</dbReference>
<proteinExistence type="inferred from homology"/>
<comment type="similarity">
    <text evidence="1 5">Belongs to the glycosyl hydrolase 1 family.</text>
</comment>
<sequence>MNKLEFSDNFLWGGAVSANQCEGAYLKDGKKLNVSDVSKGLLNPPKMKWDGSKWQPDIENEVILNHDGVDFYHHYKEDLAFMAEMGFTAFRTSISWARIFPNGDESEPNEEGLQFYDNLFDEMIKLGIEPVVTLSHYETPLHLLIEYGGWLNRKMIDFWLNYVTVVFSRYKGKVKYWLTFNEINNLFKIPFAAGGVLDIQPKRTEIVNQDLTKADLYQAAHYIAVANARTVEKIREVDSKSQIGAMLSLSSLVTYPKTCDPKDVMAAMKFQHQQMLFLDLFCKGFYPGYVKREWKESGFTPIIEDGDMDLIRNYTVDFIAFSYYKSCVIKDGEVMRTDTGGAYGANNEYITTYSPEPWRWPVDPIGLRYLCNFLNDHYNLPLFIVENGIGLKESLDKNSVIEDDFRQKYVEEHLKQIKEAIADGCEVMGYLYWGPIDIISAGTGVIDKRYGFIYVDMDNDGKGTFKRYKKHHSFEWYKKVIQSNGKNI</sequence>
<dbReference type="SUPFAM" id="SSF51445">
    <property type="entry name" value="(Trans)glycosidases"/>
    <property type="match status" value="1"/>
</dbReference>
<dbReference type="InterPro" id="IPR018120">
    <property type="entry name" value="Glyco_hydro_1_AS"/>
</dbReference>
<dbReference type="PANTHER" id="PTHR10353:SF122">
    <property type="entry name" value="6-PHOSPHO-BETA-GLUCOSIDASE ASCB-RELATED"/>
    <property type="match status" value="1"/>
</dbReference>
<dbReference type="PROSITE" id="PS00653">
    <property type="entry name" value="GLYCOSYL_HYDROL_F1_2"/>
    <property type="match status" value="1"/>
</dbReference>
<comment type="caution">
    <text evidence="7">The sequence shown here is derived from an EMBL/GenBank/DDBJ whole genome shotgun (WGS) entry which is preliminary data.</text>
</comment>
<dbReference type="Pfam" id="PF00232">
    <property type="entry name" value="Glyco_hydro_1"/>
    <property type="match status" value="1"/>
</dbReference>
<dbReference type="InterPro" id="IPR017853">
    <property type="entry name" value="GH"/>
</dbReference>
<dbReference type="InterPro" id="IPR001360">
    <property type="entry name" value="Glyco_hydro_1"/>
</dbReference>
<accession>A0A099I9D4</accession>
<dbReference type="GO" id="GO:0008422">
    <property type="term" value="F:beta-glucosidase activity"/>
    <property type="evidence" value="ECO:0007669"/>
    <property type="project" value="TreeGrafter"/>
</dbReference>
<evidence type="ECO:0000256" key="4">
    <source>
        <dbReference type="PROSITE-ProRule" id="PRU10055"/>
    </source>
</evidence>
<dbReference type="InterPro" id="IPR033132">
    <property type="entry name" value="GH_1_N_CS"/>
</dbReference>